<dbReference type="InterPro" id="IPR037289">
    <property type="entry name" value="Elp2"/>
</dbReference>
<keyword evidence="12" id="KW-1185">Reference proteome</keyword>
<comment type="similarity">
    <text evidence="4">Belongs to the WD repeat ELP2 family.</text>
</comment>
<dbReference type="OMA" id="NPRSHCL"/>
<evidence type="ECO:0000256" key="4">
    <source>
        <dbReference type="ARBA" id="ARBA00005881"/>
    </source>
</evidence>
<feature type="repeat" description="WD" evidence="11">
    <location>
        <begin position="527"/>
        <end position="558"/>
    </location>
</feature>
<keyword evidence="10" id="KW-0539">Nucleus</keyword>
<organism evidence="12 13">
    <name type="scientific">Romanomermis culicivorax</name>
    <name type="common">Nematode worm</name>
    <dbReference type="NCBI Taxonomy" id="13658"/>
    <lineage>
        <taxon>Eukaryota</taxon>
        <taxon>Metazoa</taxon>
        <taxon>Ecdysozoa</taxon>
        <taxon>Nematoda</taxon>
        <taxon>Enoplea</taxon>
        <taxon>Dorylaimia</taxon>
        <taxon>Mermithida</taxon>
        <taxon>Mermithoidea</taxon>
        <taxon>Mermithidae</taxon>
        <taxon>Romanomermis</taxon>
    </lineage>
</organism>
<feature type="repeat" description="WD" evidence="11">
    <location>
        <begin position="577"/>
        <end position="611"/>
    </location>
</feature>
<evidence type="ECO:0000256" key="8">
    <source>
        <dbReference type="ARBA" id="ARBA00022694"/>
    </source>
</evidence>
<dbReference type="PROSITE" id="PS50082">
    <property type="entry name" value="WD_REPEATS_2"/>
    <property type="match status" value="5"/>
</dbReference>
<keyword evidence="6" id="KW-0963">Cytoplasm</keyword>
<dbReference type="SMART" id="SM00320">
    <property type="entry name" value="WD40"/>
    <property type="match status" value="9"/>
</dbReference>
<proteinExistence type="inferred from homology"/>
<keyword evidence="7 11" id="KW-0853">WD repeat</keyword>
<evidence type="ECO:0000256" key="3">
    <source>
        <dbReference type="ARBA" id="ARBA00005043"/>
    </source>
</evidence>
<name>A0A915J1Y2_ROMCU</name>
<dbReference type="GO" id="GO:0005737">
    <property type="term" value="C:cytoplasm"/>
    <property type="evidence" value="ECO:0007669"/>
    <property type="project" value="UniProtKB-SubCell"/>
</dbReference>
<evidence type="ECO:0000313" key="13">
    <source>
        <dbReference type="WBParaSite" id="nRc.2.0.1.t20466-RA"/>
    </source>
</evidence>
<evidence type="ECO:0000256" key="7">
    <source>
        <dbReference type="ARBA" id="ARBA00022574"/>
    </source>
</evidence>
<dbReference type="WBParaSite" id="nRc.2.0.1.t20466-RA">
    <property type="protein sequence ID" value="nRc.2.0.1.t20466-RA"/>
    <property type="gene ID" value="nRc.2.0.1.g20466"/>
</dbReference>
<keyword evidence="8" id="KW-0819">tRNA processing</keyword>
<evidence type="ECO:0000256" key="11">
    <source>
        <dbReference type="PROSITE-ProRule" id="PRU00221"/>
    </source>
</evidence>
<evidence type="ECO:0000256" key="6">
    <source>
        <dbReference type="ARBA" id="ARBA00022490"/>
    </source>
</evidence>
<evidence type="ECO:0000256" key="10">
    <source>
        <dbReference type="ARBA" id="ARBA00023242"/>
    </source>
</evidence>
<dbReference type="Pfam" id="PF00400">
    <property type="entry name" value="WD40"/>
    <property type="match status" value="7"/>
</dbReference>
<sequence>MTSASISTEFIACGCSKTPHSLDWNDRCGFVAFGSSRNVCILKPAIDGSVPKISKTFKGHEQDITCVKFVKSAHEQSSNRKYIVSCGGNKAVLWHVDFDLTPIAEMTHTLSCTHACGLSNNDNHAFDLAVTLLGHEDWIRDVNFSHEVFVDSMLLASCSQDKYSRVWSFTKSLHQSSEISAKDEIKLRKHQFFLGDDHYCEVTLETVLAGHDSWVYSVRWFPGNPRQLLTSSLDKSIFIWEFDTSSGLWIVKTQLGEVGGPVAGFYGAVFSPDGKTIIAHSFTGGLYCWRRFDDNDWRISVVPTGHSNSVEDIDWEPEGQYLLSCSSDQTTRLFSKWRKEGCNDSYVEISRPQVHGHDMQCLAVVNRFCFVSGSEEKILRAFVAPTNFVENLCKFSALNSKLIDEFISEYGKIEGASLPALGLSNKAVYAHDLESTQSEKKEDASNERYPLFYYDRVKLSEPPSEDFLVQNTLWPEIHKLYGHGYEVFSVASNHKGTLIASACKASKTEYAKVILWSTQDWQQKAQLDGHALTVTQIMFSPDDRYLLSVSRDRTWILYVGSNEEFSWQKVAALDKKTSLHCRIIWGCSWTHDSKYFVTVSRDQKVVVWNVEQCLSNNISSVTEPLNTMDSATAVACAPKALNLGCYLIATGLENGQILLIVFDSLSRSLNILGHSKCIDFGHALTVKRLKFRPQATDAMEQDDEYLLASCSDDHTVKIHKIKLKLE</sequence>
<dbReference type="Proteomes" id="UP000887565">
    <property type="component" value="Unplaced"/>
</dbReference>
<dbReference type="GO" id="GO:0005634">
    <property type="term" value="C:nucleus"/>
    <property type="evidence" value="ECO:0007669"/>
    <property type="project" value="UniProtKB-SubCell"/>
</dbReference>
<keyword evidence="9" id="KW-0677">Repeat</keyword>
<feature type="repeat" description="WD" evidence="11">
    <location>
        <begin position="132"/>
        <end position="177"/>
    </location>
</feature>
<accession>A0A915J1Y2</accession>
<comment type="pathway">
    <text evidence="3">tRNA modification; 5-methoxycarbonylmethyl-2-thiouridine-tRNA biosynthesis.</text>
</comment>
<evidence type="ECO:0000313" key="12">
    <source>
        <dbReference type="Proteomes" id="UP000887565"/>
    </source>
</evidence>
<dbReference type="FunFam" id="2.130.10.10:FF:000400">
    <property type="entry name" value="Elongator acetyltransferase complex subunit 2"/>
    <property type="match status" value="1"/>
</dbReference>
<protein>
    <recommendedName>
        <fullName evidence="5">Elongator complex protein 2</fullName>
    </recommendedName>
</protein>
<dbReference type="InterPro" id="IPR036322">
    <property type="entry name" value="WD40_repeat_dom_sf"/>
</dbReference>
<dbReference type="PROSITE" id="PS50294">
    <property type="entry name" value="WD_REPEATS_REGION"/>
    <property type="match status" value="2"/>
</dbReference>
<dbReference type="InterPro" id="IPR001680">
    <property type="entry name" value="WD40_rpt"/>
</dbReference>
<comment type="subcellular location">
    <subcellularLocation>
        <location evidence="2">Cytoplasm</location>
    </subcellularLocation>
    <subcellularLocation>
        <location evidence="1">Nucleus</location>
    </subcellularLocation>
</comment>
<evidence type="ECO:0000256" key="9">
    <source>
        <dbReference type="ARBA" id="ARBA00022737"/>
    </source>
</evidence>
<dbReference type="SUPFAM" id="SSF50978">
    <property type="entry name" value="WD40 repeat-like"/>
    <property type="match status" value="3"/>
</dbReference>
<dbReference type="AlphaFoldDB" id="A0A915J1Y2"/>
<dbReference type="Gene3D" id="2.130.10.10">
    <property type="entry name" value="YVTN repeat-like/Quinoprotein amine dehydrogenase"/>
    <property type="match status" value="5"/>
</dbReference>
<dbReference type="GO" id="GO:0033588">
    <property type="term" value="C:elongator holoenzyme complex"/>
    <property type="evidence" value="ECO:0007669"/>
    <property type="project" value="InterPro"/>
</dbReference>
<feature type="repeat" description="WD" evidence="11">
    <location>
        <begin position="208"/>
        <end position="250"/>
    </location>
</feature>
<evidence type="ECO:0000256" key="1">
    <source>
        <dbReference type="ARBA" id="ARBA00004123"/>
    </source>
</evidence>
<dbReference type="InterPro" id="IPR015943">
    <property type="entry name" value="WD40/YVTN_repeat-like_dom_sf"/>
</dbReference>
<dbReference type="GO" id="GO:0002098">
    <property type="term" value="P:tRNA wobble uridine modification"/>
    <property type="evidence" value="ECO:0007669"/>
    <property type="project" value="InterPro"/>
</dbReference>
<feature type="repeat" description="WD" evidence="11">
    <location>
        <begin position="303"/>
        <end position="335"/>
    </location>
</feature>
<reference evidence="13" key="1">
    <citation type="submission" date="2022-11" db="UniProtKB">
        <authorList>
            <consortium name="WormBaseParasite"/>
        </authorList>
    </citation>
    <scope>IDENTIFICATION</scope>
</reference>
<dbReference type="PANTHER" id="PTHR44111">
    <property type="entry name" value="ELONGATOR COMPLEX PROTEIN 2"/>
    <property type="match status" value="1"/>
</dbReference>
<dbReference type="InterPro" id="IPR019775">
    <property type="entry name" value="WD40_repeat_CS"/>
</dbReference>
<dbReference type="PROSITE" id="PS00678">
    <property type="entry name" value="WD_REPEATS_1"/>
    <property type="match status" value="1"/>
</dbReference>
<dbReference type="PANTHER" id="PTHR44111:SF1">
    <property type="entry name" value="ELONGATOR COMPLEX PROTEIN 2"/>
    <property type="match status" value="1"/>
</dbReference>
<evidence type="ECO:0000256" key="5">
    <source>
        <dbReference type="ARBA" id="ARBA00020267"/>
    </source>
</evidence>
<evidence type="ECO:0000256" key="2">
    <source>
        <dbReference type="ARBA" id="ARBA00004496"/>
    </source>
</evidence>